<feature type="binding site" evidence="7">
    <location>
        <position position="59"/>
    </location>
    <ligand>
        <name>carbamoyl phosphate</name>
        <dbReference type="ChEBI" id="CHEBI:58228"/>
    </ligand>
</feature>
<feature type="binding site" evidence="7">
    <location>
        <position position="170"/>
    </location>
    <ligand>
        <name>L-aspartate</name>
        <dbReference type="ChEBI" id="CHEBI:29991"/>
    </ligand>
</feature>
<dbReference type="InterPro" id="IPR006131">
    <property type="entry name" value="Asp_carbamoyltransf_Asp/Orn-bd"/>
</dbReference>
<comment type="catalytic activity">
    <reaction evidence="6 7">
        <text>carbamoyl phosphate + L-aspartate = N-carbamoyl-L-aspartate + phosphate + H(+)</text>
        <dbReference type="Rhea" id="RHEA:20013"/>
        <dbReference type="ChEBI" id="CHEBI:15378"/>
        <dbReference type="ChEBI" id="CHEBI:29991"/>
        <dbReference type="ChEBI" id="CHEBI:32814"/>
        <dbReference type="ChEBI" id="CHEBI:43474"/>
        <dbReference type="ChEBI" id="CHEBI:58228"/>
        <dbReference type="EC" id="2.1.3.2"/>
    </reaction>
</comment>
<dbReference type="Pfam" id="PF00185">
    <property type="entry name" value="OTCace"/>
    <property type="match status" value="1"/>
</dbReference>
<feature type="binding site" evidence="7">
    <location>
        <position position="140"/>
    </location>
    <ligand>
        <name>carbamoyl phosphate</name>
        <dbReference type="ChEBI" id="CHEBI:58228"/>
    </ligand>
</feature>
<dbReference type="PRINTS" id="PR00100">
    <property type="entry name" value="AOTCASE"/>
</dbReference>
<protein>
    <recommendedName>
        <fullName evidence="7">Aspartate carbamoyltransferase</fullName>
        <ecNumber evidence="7">2.1.3.2</ecNumber>
    </recommendedName>
    <alternativeName>
        <fullName evidence="7">Aspartate transcarbamylase</fullName>
        <shortName evidence="7">ATCase</shortName>
    </alternativeName>
</protein>
<dbReference type="EC" id="2.1.3.2" evidence="7"/>
<evidence type="ECO:0000313" key="11">
    <source>
        <dbReference type="Proteomes" id="UP000778797"/>
    </source>
</evidence>
<dbReference type="PRINTS" id="PR00101">
    <property type="entry name" value="ATCASE"/>
</dbReference>
<evidence type="ECO:0000256" key="6">
    <source>
        <dbReference type="ARBA" id="ARBA00048859"/>
    </source>
</evidence>
<feature type="binding site" evidence="7">
    <location>
        <position position="109"/>
    </location>
    <ligand>
        <name>carbamoyl phosphate</name>
        <dbReference type="ChEBI" id="CHEBI:58228"/>
    </ligand>
</feature>
<feature type="binding site" evidence="7">
    <location>
        <position position="60"/>
    </location>
    <ligand>
        <name>carbamoyl phosphate</name>
        <dbReference type="ChEBI" id="CHEBI:58228"/>
    </ligand>
</feature>
<name>A0ABS8EKR3_9FLAO</name>
<evidence type="ECO:0000256" key="5">
    <source>
        <dbReference type="ARBA" id="ARBA00043884"/>
    </source>
</evidence>
<dbReference type="Gene3D" id="3.40.50.1370">
    <property type="entry name" value="Aspartate/ornithine carbamoyltransferase"/>
    <property type="match status" value="2"/>
</dbReference>
<dbReference type="RefSeq" id="WP_227476193.1">
    <property type="nucleotide sequence ID" value="NZ_JAFMPT010000003.1"/>
</dbReference>
<proteinExistence type="inferred from homology"/>
<dbReference type="HAMAP" id="MF_00001">
    <property type="entry name" value="Asp_carb_tr"/>
    <property type="match status" value="1"/>
</dbReference>
<dbReference type="NCBIfam" id="NF002032">
    <property type="entry name" value="PRK00856.1"/>
    <property type="match status" value="1"/>
</dbReference>
<dbReference type="Pfam" id="PF02729">
    <property type="entry name" value="OTCace_N"/>
    <property type="match status" value="1"/>
</dbReference>
<feature type="binding site" evidence="7">
    <location>
        <position position="224"/>
    </location>
    <ligand>
        <name>L-aspartate</name>
        <dbReference type="ChEBI" id="CHEBI:29991"/>
    </ligand>
</feature>
<feature type="domain" description="Aspartate/ornithine carbamoyltransferase carbamoyl-P binding" evidence="9">
    <location>
        <begin position="8"/>
        <end position="150"/>
    </location>
</feature>
<comment type="pathway">
    <text evidence="1 7">Pyrimidine metabolism; UMP biosynthesis via de novo pathway; (S)-dihydroorotate from bicarbonate: step 2/3.</text>
</comment>
<comment type="function">
    <text evidence="5 7">Catalyzes the condensation of carbamoyl phosphate and aspartate to form carbamoyl aspartate and inorganic phosphate, the committed step in the de novo pyrimidine nucleotide biosynthesis pathway.</text>
</comment>
<dbReference type="EMBL" id="JAFMPT010000003">
    <property type="protein sequence ID" value="MCC1483748.1"/>
    <property type="molecule type" value="Genomic_DNA"/>
</dbReference>
<dbReference type="InterPro" id="IPR002082">
    <property type="entry name" value="Asp_carbamoyltransf"/>
</dbReference>
<evidence type="ECO:0000256" key="2">
    <source>
        <dbReference type="ARBA" id="ARBA00008896"/>
    </source>
</evidence>
<comment type="similarity">
    <text evidence="2 7">Belongs to the aspartate/ornithine carbamoyltransferase superfamily. ATCase family.</text>
</comment>
<keyword evidence="4 7" id="KW-0665">Pyrimidine biosynthesis</keyword>
<reference evidence="10" key="2">
    <citation type="submission" date="2021-10" db="EMBL/GenBank/DDBJ databases">
        <title>Genome of Winogradskyella sp. E313.</title>
        <authorList>
            <person name="Zhou Y."/>
        </authorList>
    </citation>
    <scope>NUCLEOTIDE SEQUENCE</scope>
    <source>
        <strain evidence="10">E313</strain>
    </source>
</reference>
<reference evidence="10" key="1">
    <citation type="submission" date="2021-03" db="EMBL/GenBank/DDBJ databases">
        <authorList>
            <person name="Ping X."/>
        </authorList>
    </citation>
    <scope>NUCLEOTIDE SEQUENCE</scope>
    <source>
        <strain evidence="10">E313</strain>
    </source>
</reference>
<evidence type="ECO:0000259" key="9">
    <source>
        <dbReference type="Pfam" id="PF02729"/>
    </source>
</evidence>
<feature type="binding site" evidence="7">
    <location>
        <position position="265"/>
    </location>
    <ligand>
        <name>carbamoyl phosphate</name>
        <dbReference type="ChEBI" id="CHEBI:58228"/>
    </ligand>
</feature>
<dbReference type="PROSITE" id="PS00097">
    <property type="entry name" value="CARBAMOYLTRANSFERASE"/>
    <property type="match status" value="1"/>
</dbReference>
<dbReference type="InterPro" id="IPR006132">
    <property type="entry name" value="Asp/Orn_carbamoyltranf_P-bd"/>
</dbReference>
<sequence length="309" mass="34199">MSELSVNHLLGIKYLTSADIDLIFETADQFKEVINRPIKKVPSLRDITIANLFFENSTRTKLSFELAEKRLSADVINFSASQSSVKKGETLIDTVNNILSMKVDMVVMRHPNPGAGVFLSKHINASIINAGDGAHEHPTQALLDTYSIREALGSVKGKNVVIVGDILHSRVALSNIYALQLQGANVMVCGPKTLLPKYIKDLGVKVETNLRKALNWCDVANMLRVQNERMDISYFPSTREYAQQFGVTKDLLDDLDKEITIMHPGPINRGVEITSDVADSKQSIILNQVENGVAVRMAVIYLLASKIKH</sequence>
<comment type="caution">
    <text evidence="10">The sequence shown here is derived from an EMBL/GenBank/DDBJ whole genome shotgun (WGS) entry which is preliminary data.</text>
</comment>
<dbReference type="NCBIfam" id="TIGR00670">
    <property type="entry name" value="asp_carb_tr"/>
    <property type="match status" value="1"/>
</dbReference>
<keyword evidence="3 7" id="KW-0808">Transferase</keyword>
<gene>
    <name evidence="7" type="primary">pyrB</name>
    <name evidence="10" type="ORF">J1C55_04020</name>
</gene>
<dbReference type="InterPro" id="IPR036901">
    <property type="entry name" value="Asp/Orn_carbamoylTrfase_sf"/>
</dbReference>
<accession>A0ABS8EKR3</accession>
<feature type="binding site" evidence="7">
    <location>
        <position position="266"/>
    </location>
    <ligand>
        <name>carbamoyl phosphate</name>
        <dbReference type="ChEBI" id="CHEBI:58228"/>
    </ligand>
</feature>
<organism evidence="10 11">
    <name type="scientific">Winogradskyella immobilis</name>
    <dbReference type="NCBI Taxonomy" id="2816852"/>
    <lineage>
        <taxon>Bacteria</taxon>
        <taxon>Pseudomonadati</taxon>
        <taxon>Bacteroidota</taxon>
        <taxon>Flavobacteriia</taxon>
        <taxon>Flavobacteriales</taxon>
        <taxon>Flavobacteriaceae</taxon>
        <taxon>Winogradskyella</taxon>
    </lineage>
</organism>
<feature type="domain" description="Aspartate/ornithine carbamoyltransferase Asp/Orn-binding" evidence="8">
    <location>
        <begin position="156"/>
        <end position="302"/>
    </location>
</feature>
<dbReference type="GO" id="GO:0004070">
    <property type="term" value="F:aspartate carbamoyltransferase activity"/>
    <property type="evidence" value="ECO:0007669"/>
    <property type="project" value="UniProtKB-EC"/>
</dbReference>
<evidence type="ECO:0000259" key="8">
    <source>
        <dbReference type="Pfam" id="PF00185"/>
    </source>
</evidence>
<keyword evidence="11" id="KW-1185">Reference proteome</keyword>
<dbReference type="PANTHER" id="PTHR45753:SF6">
    <property type="entry name" value="ASPARTATE CARBAMOYLTRANSFERASE"/>
    <property type="match status" value="1"/>
</dbReference>
<feature type="binding site" evidence="7">
    <location>
        <position position="137"/>
    </location>
    <ligand>
        <name>carbamoyl phosphate</name>
        <dbReference type="ChEBI" id="CHEBI:58228"/>
    </ligand>
</feature>
<evidence type="ECO:0000256" key="3">
    <source>
        <dbReference type="ARBA" id="ARBA00022679"/>
    </source>
</evidence>
<comment type="subunit">
    <text evidence="7">Heterododecamer (2C3:3R2) of six catalytic PyrB chains organized as two trimers (C3), and six regulatory PyrI chains organized as three dimers (R2).</text>
</comment>
<evidence type="ECO:0000256" key="4">
    <source>
        <dbReference type="ARBA" id="ARBA00022975"/>
    </source>
</evidence>
<evidence type="ECO:0000256" key="7">
    <source>
        <dbReference type="HAMAP-Rule" id="MF_00001"/>
    </source>
</evidence>
<dbReference type="SUPFAM" id="SSF53671">
    <property type="entry name" value="Aspartate/ornithine carbamoyltransferase"/>
    <property type="match status" value="1"/>
</dbReference>
<evidence type="ECO:0000313" key="10">
    <source>
        <dbReference type="EMBL" id="MCC1483748.1"/>
    </source>
</evidence>
<dbReference type="Proteomes" id="UP000778797">
    <property type="component" value="Unassembled WGS sequence"/>
</dbReference>
<evidence type="ECO:0000256" key="1">
    <source>
        <dbReference type="ARBA" id="ARBA00004852"/>
    </source>
</evidence>
<feature type="binding site" evidence="7">
    <location>
        <position position="87"/>
    </location>
    <ligand>
        <name>L-aspartate</name>
        <dbReference type="ChEBI" id="CHEBI:29991"/>
    </ligand>
</feature>
<dbReference type="PANTHER" id="PTHR45753">
    <property type="entry name" value="ORNITHINE CARBAMOYLTRANSFERASE, MITOCHONDRIAL"/>
    <property type="match status" value="1"/>
</dbReference>
<dbReference type="InterPro" id="IPR006130">
    <property type="entry name" value="Asp/Orn_carbamoylTrfase"/>
</dbReference>